<evidence type="ECO:0008006" key="5">
    <source>
        <dbReference type="Google" id="ProtNLM"/>
    </source>
</evidence>
<evidence type="ECO:0000313" key="4">
    <source>
        <dbReference type="Proteomes" id="UP000016930"/>
    </source>
</evidence>
<evidence type="ECO:0000313" key="3">
    <source>
        <dbReference type="EMBL" id="EMD35425.1"/>
    </source>
</evidence>
<keyword evidence="2" id="KW-0732">Signal</keyword>
<gene>
    <name evidence="3" type="ORF">CERSUDRAFT_157173</name>
</gene>
<organism evidence="3 4">
    <name type="scientific">Ceriporiopsis subvermispora (strain B)</name>
    <name type="common">White-rot fungus</name>
    <name type="synonym">Gelatoporia subvermispora</name>
    <dbReference type="NCBI Taxonomy" id="914234"/>
    <lineage>
        <taxon>Eukaryota</taxon>
        <taxon>Fungi</taxon>
        <taxon>Dikarya</taxon>
        <taxon>Basidiomycota</taxon>
        <taxon>Agaricomycotina</taxon>
        <taxon>Agaricomycetes</taxon>
        <taxon>Polyporales</taxon>
        <taxon>Gelatoporiaceae</taxon>
        <taxon>Gelatoporia</taxon>
    </lineage>
</organism>
<dbReference type="HOGENOM" id="CLU_1408580_0_0_1"/>
<proteinExistence type="predicted"/>
<accession>M2QTP2</accession>
<dbReference type="OrthoDB" id="2797145at2759"/>
<feature type="region of interest" description="Disordered" evidence="1">
    <location>
        <begin position="129"/>
        <end position="149"/>
    </location>
</feature>
<name>M2QTP2_CERS8</name>
<keyword evidence="4" id="KW-1185">Reference proteome</keyword>
<dbReference type="AlphaFoldDB" id="M2QTP2"/>
<dbReference type="EMBL" id="KB445800">
    <property type="protein sequence ID" value="EMD35425.1"/>
    <property type="molecule type" value="Genomic_DNA"/>
</dbReference>
<reference evidence="3 4" key="1">
    <citation type="journal article" date="2012" name="Proc. Natl. Acad. Sci. U.S.A.">
        <title>Comparative genomics of Ceriporiopsis subvermispora and Phanerochaete chrysosporium provide insight into selective ligninolysis.</title>
        <authorList>
            <person name="Fernandez-Fueyo E."/>
            <person name="Ruiz-Duenas F.J."/>
            <person name="Ferreira P."/>
            <person name="Floudas D."/>
            <person name="Hibbett D.S."/>
            <person name="Canessa P."/>
            <person name="Larrondo L.F."/>
            <person name="James T.Y."/>
            <person name="Seelenfreund D."/>
            <person name="Lobos S."/>
            <person name="Polanco R."/>
            <person name="Tello M."/>
            <person name="Honda Y."/>
            <person name="Watanabe T."/>
            <person name="Watanabe T."/>
            <person name="Ryu J.S."/>
            <person name="Kubicek C.P."/>
            <person name="Schmoll M."/>
            <person name="Gaskell J."/>
            <person name="Hammel K.E."/>
            <person name="St John F.J."/>
            <person name="Vanden Wymelenberg A."/>
            <person name="Sabat G."/>
            <person name="Splinter BonDurant S."/>
            <person name="Syed K."/>
            <person name="Yadav J.S."/>
            <person name="Doddapaneni H."/>
            <person name="Subramanian V."/>
            <person name="Lavin J.L."/>
            <person name="Oguiza J.A."/>
            <person name="Perez G."/>
            <person name="Pisabarro A.G."/>
            <person name="Ramirez L."/>
            <person name="Santoyo F."/>
            <person name="Master E."/>
            <person name="Coutinho P.M."/>
            <person name="Henrissat B."/>
            <person name="Lombard V."/>
            <person name="Magnuson J.K."/>
            <person name="Kuees U."/>
            <person name="Hori C."/>
            <person name="Igarashi K."/>
            <person name="Samejima M."/>
            <person name="Held B.W."/>
            <person name="Barry K.W."/>
            <person name="LaButti K.M."/>
            <person name="Lapidus A."/>
            <person name="Lindquist E.A."/>
            <person name="Lucas S.M."/>
            <person name="Riley R."/>
            <person name="Salamov A.A."/>
            <person name="Hoffmeister D."/>
            <person name="Schwenk D."/>
            <person name="Hadar Y."/>
            <person name="Yarden O."/>
            <person name="de Vries R.P."/>
            <person name="Wiebenga A."/>
            <person name="Stenlid J."/>
            <person name="Eastwood D."/>
            <person name="Grigoriev I.V."/>
            <person name="Berka R.M."/>
            <person name="Blanchette R.A."/>
            <person name="Kersten P."/>
            <person name="Martinez A.T."/>
            <person name="Vicuna R."/>
            <person name="Cullen D."/>
        </authorList>
    </citation>
    <scope>NUCLEOTIDE SEQUENCE [LARGE SCALE GENOMIC DNA]</scope>
    <source>
        <strain evidence="3 4">B</strain>
    </source>
</reference>
<feature type="signal peptide" evidence="2">
    <location>
        <begin position="1"/>
        <end position="21"/>
    </location>
</feature>
<sequence length="193" mass="21073">MMFSRFIGLMTSVLNCGCMNAALICLSKSMRTVPGNFGEIVWGLSDTESACLSVSTSGVSPASRRTNVVLPVPFSPNMTMISESVNEPASTVSLKPPSVFVMDGYVYCRVLSMSTSSAVSTILNESDSSRNRKFSVGMNPSKKNLHGQSKAWSQHHTSMAFRINSKRNRTDNQARTNRARLLRRSWLASAAHG</sequence>
<evidence type="ECO:0000256" key="2">
    <source>
        <dbReference type="SAM" id="SignalP"/>
    </source>
</evidence>
<dbReference type="Proteomes" id="UP000016930">
    <property type="component" value="Unassembled WGS sequence"/>
</dbReference>
<evidence type="ECO:0000256" key="1">
    <source>
        <dbReference type="SAM" id="MobiDB-lite"/>
    </source>
</evidence>
<feature type="chain" id="PRO_5004023429" description="Secreted protein" evidence="2">
    <location>
        <begin position="22"/>
        <end position="193"/>
    </location>
</feature>
<protein>
    <recommendedName>
        <fullName evidence="5">Secreted protein</fullName>
    </recommendedName>
</protein>